<dbReference type="Proteomes" id="UP000317214">
    <property type="component" value="Chromosome"/>
</dbReference>
<dbReference type="SUPFAM" id="SSF160719">
    <property type="entry name" value="gpW/gp25-like"/>
    <property type="match status" value="1"/>
</dbReference>
<accession>A0A4Y6V7E7</accession>
<dbReference type="Gene3D" id="3.10.450.40">
    <property type="match status" value="1"/>
</dbReference>
<dbReference type="RefSeq" id="WP_141492291.1">
    <property type="nucleotide sequence ID" value="NZ_CP032485.1"/>
</dbReference>
<reference evidence="1 2" key="1">
    <citation type="submission" date="2018-09" db="EMBL/GenBank/DDBJ databases">
        <title>The complete genome sequence of Neokomagataea tanensis NBRC 106556(T).</title>
        <authorList>
            <person name="Chua K.-O."/>
            <person name="See-Too W.-S."/>
            <person name="Hong K.-W."/>
            <person name="Yin W.-F."/>
            <person name="Chan K.-G."/>
        </authorList>
    </citation>
    <scope>NUCLEOTIDE SEQUENCE [LARGE SCALE GENOMIC DNA]</scope>
    <source>
        <strain evidence="2">AH13 \ NBRC 106556</strain>
    </source>
</reference>
<dbReference type="OrthoDB" id="8450990at2"/>
<keyword evidence="2" id="KW-1185">Reference proteome</keyword>
<evidence type="ECO:0000313" key="2">
    <source>
        <dbReference type="Proteomes" id="UP000317214"/>
    </source>
</evidence>
<dbReference type="EMBL" id="CP032485">
    <property type="protein sequence ID" value="QDH24446.1"/>
    <property type="molecule type" value="Genomic_DNA"/>
</dbReference>
<dbReference type="AlphaFoldDB" id="A0A4Y6V7E7"/>
<dbReference type="InterPro" id="IPR020288">
    <property type="entry name" value="Sheath_initiator"/>
</dbReference>
<protein>
    <submittedName>
        <fullName evidence="1">Phage tail protein</fullName>
    </submittedName>
</protein>
<gene>
    <name evidence="1" type="ORF">D5366_03425</name>
</gene>
<name>A0A4Y6V7E7_9PROT</name>
<dbReference type="KEGG" id="ntn:D5366_03425"/>
<proteinExistence type="predicted"/>
<evidence type="ECO:0000313" key="1">
    <source>
        <dbReference type="EMBL" id="QDH24446.1"/>
    </source>
</evidence>
<dbReference type="Pfam" id="PF10934">
    <property type="entry name" value="Sheath_initiator"/>
    <property type="match status" value="1"/>
</dbReference>
<organism evidence="1 2">
    <name type="scientific">Neokomagataea tanensis</name>
    <dbReference type="NCBI Taxonomy" id="661191"/>
    <lineage>
        <taxon>Bacteria</taxon>
        <taxon>Pseudomonadati</taxon>
        <taxon>Pseudomonadota</taxon>
        <taxon>Alphaproteobacteria</taxon>
        <taxon>Acetobacterales</taxon>
        <taxon>Acetobacteraceae</taxon>
        <taxon>Neokomagataea</taxon>
    </lineage>
</organism>
<sequence length="116" mass="12967">MSSINHIFGGDLILSDRSVSLVSGIEETKQRLLRRLLTIAGEYIWQLDYGAGLPKLVGEIVDKEGLEAIIRQQIINDPGIDVTKPLKVKIVSSQVDGNFCEIKFFDKENNNQIIII</sequence>